<dbReference type="HOGENOM" id="CLU_023205_3_0_7"/>
<dbReference type="InterPro" id="IPR023210">
    <property type="entry name" value="NADP_OxRdtase_dom"/>
</dbReference>
<reference evidence="2 3" key="2">
    <citation type="journal article" date="2012" name="BMC Genomics">
        <title>The genome of Pelobacter carbinolicus reveals surprising metabolic capabilities and physiological features.</title>
        <authorList>
            <person name="Aklujkar M."/>
            <person name="Haveman S.A."/>
            <person name="Didonato R.Jr."/>
            <person name="Chertkov O."/>
            <person name="Han C.S."/>
            <person name="Land M.L."/>
            <person name="Brown P."/>
            <person name="Lovley D.R."/>
        </authorList>
    </citation>
    <scope>NUCLEOTIDE SEQUENCE [LARGE SCALE GENOMIC DNA]</scope>
    <source>
        <strain evidence="3">DSM 2380 / NBRC 103641 / GraBd1</strain>
    </source>
</reference>
<accession>Q3A7S5</accession>
<dbReference type="CDD" id="cd19100">
    <property type="entry name" value="AKR_unchar"/>
    <property type="match status" value="1"/>
</dbReference>
<name>Q3A7S5_SYNC1</name>
<feature type="domain" description="NADP-dependent oxidoreductase" evidence="1">
    <location>
        <begin position="28"/>
        <end position="204"/>
    </location>
</feature>
<dbReference type="Proteomes" id="UP000002534">
    <property type="component" value="Chromosome"/>
</dbReference>
<dbReference type="AlphaFoldDB" id="Q3A7S5"/>
<protein>
    <submittedName>
        <fullName evidence="2">Oxidoreductase, aldo/keto reductase family</fullName>
    </submittedName>
</protein>
<dbReference type="PANTHER" id="PTHR43312">
    <property type="entry name" value="D-THREO-ALDOSE 1-DEHYDROGENASE"/>
    <property type="match status" value="1"/>
</dbReference>
<dbReference type="KEGG" id="pca:Pcar_0309"/>
<keyword evidence="3" id="KW-1185">Reference proteome</keyword>
<dbReference type="Gene3D" id="3.20.20.100">
    <property type="entry name" value="NADP-dependent oxidoreductase domain"/>
    <property type="match status" value="1"/>
</dbReference>
<dbReference type="SUPFAM" id="SSF51430">
    <property type="entry name" value="NAD(P)-linked oxidoreductase"/>
    <property type="match status" value="1"/>
</dbReference>
<dbReference type="EMBL" id="CP000142">
    <property type="protein sequence ID" value="ABA87569.1"/>
    <property type="molecule type" value="Genomic_DNA"/>
</dbReference>
<dbReference type="OrthoDB" id="9773828at2"/>
<dbReference type="PANTHER" id="PTHR43312:SF1">
    <property type="entry name" value="NADP-DEPENDENT OXIDOREDUCTASE DOMAIN-CONTAINING PROTEIN"/>
    <property type="match status" value="1"/>
</dbReference>
<evidence type="ECO:0000313" key="3">
    <source>
        <dbReference type="Proteomes" id="UP000002534"/>
    </source>
</evidence>
<gene>
    <name evidence="2" type="ordered locus">Pcar_0309</name>
</gene>
<dbReference type="InterPro" id="IPR036812">
    <property type="entry name" value="NAD(P)_OxRdtase_dom_sf"/>
</dbReference>
<dbReference type="Pfam" id="PF00248">
    <property type="entry name" value="Aldo_ket_red"/>
    <property type="match status" value="1"/>
</dbReference>
<sequence>MIPKRVLGKTGQTVTCIGLGGEGVLRTFGREPEARNLIARALDLGITYMESARAYSGSESYYGRALGERRKEVFLASKAHERTAKGAWTQLQQTLENMRTEWLDLWQVHDVRTSRDLERIFGPGGAIEAFDRAKREGKVRFVGVTGHENPDILLQALDLYDFDTVLMPVNPAEPAWGSFPEKVLPEAESRGLGIVGMKVLCRGFGLQLPGLQNPVPWLRYALAQGVSTMVIGCDDPWQLEQNVAACSEKPMSVQECRQLEEAVAPWARKLMYYKP</sequence>
<proteinExistence type="predicted"/>
<dbReference type="eggNOG" id="COG0667">
    <property type="taxonomic scope" value="Bacteria"/>
</dbReference>
<reference evidence="3" key="1">
    <citation type="submission" date="2005-10" db="EMBL/GenBank/DDBJ databases">
        <title>Complete sequence of Pelobacter carbinolicus DSM 2380.</title>
        <authorList>
            <person name="Copeland A."/>
            <person name="Lucas S."/>
            <person name="Lapidus A."/>
            <person name="Barry K."/>
            <person name="Detter J.C."/>
            <person name="Glavina T."/>
            <person name="Hammon N."/>
            <person name="Israni S."/>
            <person name="Pitluck S."/>
            <person name="Chertkov O."/>
            <person name="Schmutz J."/>
            <person name="Larimer F."/>
            <person name="Land M."/>
            <person name="Kyrpides N."/>
            <person name="Ivanova N."/>
            <person name="Richardson P."/>
        </authorList>
    </citation>
    <scope>NUCLEOTIDE SEQUENCE [LARGE SCALE GENOMIC DNA]</scope>
    <source>
        <strain evidence="3">DSM 2380 / NBRC 103641 / GraBd1</strain>
    </source>
</reference>
<evidence type="ECO:0000259" key="1">
    <source>
        <dbReference type="Pfam" id="PF00248"/>
    </source>
</evidence>
<dbReference type="InterPro" id="IPR053135">
    <property type="entry name" value="AKR2_Oxidoreductase"/>
</dbReference>
<organism evidence="2 3">
    <name type="scientific">Syntrophotalea carbinolica (strain DSM 2380 / NBRC 103641 / GraBd1)</name>
    <name type="common">Pelobacter carbinolicus</name>
    <dbReference type="NCBI Taxonomy" id="338963"/>
    <lineage>
        <taxon>Bacteria</taxon>
        <taxon>Pseudomonadati</taxon>
        <taxon>Thermodesulfobacteriota</taxon>
        <taxon>Desulfuromonadia</taxon>
        <taxon>Desulfuromonadales</taxon>
        <taxon>Syntrophotaleaceae</taxon>
        <taxon>Syntrophotalea</taxon>
    </lineage>
</organism>
<evidence type="ECO:0000313" key="2">
    <source>
        <dbReference type="EMBL" id="ABA87569.1"/>
    </source>
</evidence>
<dbReference type="STRING" id="338963.Pcar_0309"/>
<dbReference type="RefSeq" id="WP_011339982.1">
    <property type="nucleotide sequence ID" value="NC_007498.2"/>
</dbReference>